<gene>
    <name evidence="2" type="ORF">CQ14_33060</name>
</gene>
<accession>A0A0R3N0P3</accession>
<proteinExistence type="predicted"/>
<dbReference type="AlphaFoldDB" id="A0A0R3N0P3"/>
<keyword evidence="1" id="KW-1133">Transmembrane helix</keyword>
<evidence type="ECO:0000313" key="3">
    <source>
        <dbReference type="Proteomes" id="UP000051660"/>
    </source>
</evidence>
<keyword evidence="1" id="KW-0472">Membrane</keyword>
<keyword evidence="1" id="KW-0812">Transmembrane</keyword>
<protein>
    <submittedName>
        <fullName evidence="2">Uncharacterized protein</fullName>
    </submittedName>
</protein>
<reference evidence="2 3" key="1">
    <citation type="submission" date="2014-03" db="EMBL/GenBank/DDBJ databases">
        <title>Bradyrhizobium valentinum sp. nov., isolated from effective nodules of Lupinus mariae-josephae, a lupine endemic of basic-lime soils in Eastern Spain.</title>
        <authorList>
            <person name="Duran D."/>
            <person name="Rey L."/>
            <person name="Navarro A."/>
            <person name="Busquets A."/>
            <person name="Imperial J."/>
            <person name="Ruiz-Argueso T."/>
        </authorList>
    </citation>
    <scope>NUCLEOTIDE SEQUENCE [LARGE SCALE GENOMIC DNA]</scope>
    <source>
        <strain evidence="2 3">CCBAU 23086</strain>
    </source>
</reference>
<organism evidence="2 3">
    <name type="scientific">Bradyrhizobium lablabi</name>
    <dbReference type="NCBI Taxonomy" id="722472"/>
    <lineage>
        <taxon>Bacteria</taxon>
        <taxon>Pseudomonadati</taxon>
        <taxon>Pseudomonadota</taxon>
        <taxon>Alphaproteobacteria</taxon>
        <taxon>Hyphomicrobiales</taxon>
        <taxon>Nitrobacteraceae</taxon>
        <taxon>Bradyrhizobium</taxon>
    </lineage>
</organism>
<name>A0A0R3N0P3_9BRAD</name>
<dbReference type="EMBL" id="LLYB01000051">
    <property type="protein sequence ID" value="KRR25913.1"/>
    <property type="molecule type" value="Genomic_DNA"/>
</dbReference>
<comment type="caution">
    <text evidence="2">The sequence shown here is derived from an EMBL/GenBank/DDBJ whole genome shotgun (WGS) entry which is preliminary data.</text>
</comment>
<feature type="transmembrane region" description="Helical" evidence="1">
    <location>
        <begin position="64"/>
        <end position="87"/>
    </location>
</feature>
<feature type="transmembrane region" description="Helical" evidence="1">
    <location>
        <begin position="29"/>
        <end position="52"/>
    </location>
</feature>
<sequence length="90" mass="10214">MAGCCLLFCVVLAFVAFEGARERHAQGDLGFYMILNMVTPGILNALVIAASLRFLLPDQRHLRTFLAICALSVAALLWDWLFLFRFWRAH</sequence>
<evidence type="ECO:0000313" key="2">
    <source>
        <dbReference type="EMBL" id="KRR25913.1"/>
    </source>
</evidence>
<dbReference type="Proteomes" id="UP000051660">
    <property type="component" value="Unassembled WGS sequence"/>
</dbReference>
<evidence type="ECO:0000256" key="1">
    <source>
        <dbReference type="SAM" id="Phobius"/>
    </source>
</evidence>